<reference evidence="1" key="2">
    <citation type="submission" date="2015-06" db="UniProtKB">
        <authorList>
            <consortium name="EnsemblMetazoa"/>
        </authorList>
    </citation>
    <scope>IDENTIFICATION</scope>
</reference>
<dbReference type="EMBL" id="CAEY01000249">
    <property type="status" value="NOT_ANNOTATED_CDS"/>
    <property type="molecule type" value="Genomic_DNA"/>
</dbReference>
<evidence type="ECO:0000313" key="2">
    <source>
        <dbReference type="Proteomes" id="UP000015104"/>
    </source>
</evidence>
<keyword evidence="2" id="KW-1185">Reference proteome</keyword>
<sequence length="33" mass="3870">MMRMNEHHNISNNSPKAQSTLIFTYTNTQMNSK</sequence>
<dbReference type="HOGENOM" id="CLU_3385356_0_0_1"/>
<dbReference type="EnsemblMetazoa" id="tetur15g03120.1">
    <property type="protein sequence ID" value="tetur15g03120.1"/>
    <property type="gene ID" value="tetur15g03120"/>
</dbReference>
<reference evidence="2" key="1">
    <citation type="submission" date="2011-08" db="EMBL/GenBank/DDBJ databases">
        <authorList>
            <person name="Rombauts S."/>
        </authorList>
    </citation>
    <scope>NUCLEOTIDE SEQUENCE</scope>
    <source>
        <strain evidence="2">London</strain>
    </source>
</reference>
<dbReference type="Proteomes" id="UP000015104">
    <property type="component" value="Unassembled WGS sequence"/>
</dbReference>
<protein>
    <submittedName>
        <fullName evidence="1">Uncharacterized protein</fullName>
    </submittedName>
</protein>
<dbReference type="AlphaFoldDB" id="T1KMW5"/>
<proteinExistence type="predicted"/>
<accession>T1KMW5</accession>
<organism evidence="1 2">
    <name type="scientific">Tetranychus urticae</name>
    <name type="common">Two-spotted spider mite</name>
    <dbReference type="NCBI Taxonomy" id="32264"/>
    <lineage>
        <taxon>Eukaryota</taxon>
        <taxon>Metazoa</taxon>
        <taxon>Ecdysozoa</taxon>
        <taxon>Arthropoda</taxon>
        <taxon>Chelicerata</taxon>
        <taxon>Arachnida</taxon>
        <taxon>Acari</taxon>
        <taxon>Acariformes</taxon>
        <taxon>Trombidiformes</taxon>
        <taxon>Prostigmata</taxon>
        <taxon>Eleutherengona</taxon>
        <taxon>Raphignathae</taxon>
        <taxon>Tetranychoidea</taxon>
        <taxon>Tetranychidae</taxon>
        <taxon>Tetranychus</taxon>
    </lineage>
</organism>
<name>T1KMW5_TETUR</name>
<evidence type="ECO:0000313" key="1">
    <source>
        <dbReference type="EnsemblMetazoa" id="tetur15g03120.1"/>
    </source>
</evidence>